<dbReference type="InterPro" id="IPR000182">
    <property type="entry name" value="GNAT_dom"/>
</dbReference>
<keyword evidence="1 4" id="KW-0808">Transferase</keyword>
<dbReference type="EMBL" id="JAWONS010000121">
    <property type="protein sequence ID" value="MDW2797488.1"/>
    <property type="molecule type" value="Genomic_DNA"/>
</dbReference>
<dbReference type="CDD" id="cd04301">
    <property type="entry name" value="NAT_SF"/>
    <property type="match status" value="2"/>
</dbReference>
<dbReference type="GO" id="GO:0016746">
    <property type="term" value="F:acyltransferase activity"/>
    <property type="evidence" value="ECO:0007669"/>
    <property type="project" value="UniProtKB-KW"/>
</dbReference>
<evidence type="ECO:0000256" key="1">
    <source>
        <dbReference type="ARBA" id="ARBA00022679"/>
    </source>
</evidence>
<dbReference type="InterPro" id="IPR050680">
    <property type="entry name" value="YpeA/RimI_acetyltransf"/>
</dbReference>
<dbReference type="Gene3D" id="3.40.630.30">
    <property type="match status" value="2"/>
</dbReference>
<reference evidence="4 5" key="1">
    <citation type="submission" date="2023-10" db="EMBL/GenBank/DDBJ databases">
        <title>A novel Glycoside Hydrolase 43-Like Enzyme from Clostrdium boliviensis is an Endo-xylanase, and a Candidate for Xylooligosaccharides Production from Different Xylan Substrates.</title>
        <authorList>
            <person name="Alvarez M.T."/>
            <person name="Rocabado-Villegas L.R."/>
            <person name="Salas-Veizaga D.M."/>
            <person name="Linares-Pasten J.A."/>
            <person name="Gudmundsdottir E.E."/>
            <person name="Hreggvidsson G.O."/>
            <person name="Adlercreutz P."/>
            <person name="Nordberg Karlsson E."/>
        </authorList>
    </citation>
    <scope>NUCLEOTIDE SEQUENCE [LARGE SCALE GENOMIC DNA]</scope>
    <source>
        <strain evidence="4 5">E-1</strain>
    </source>
</reference>
<dbReference type="Proteomes" id="UP001276854">
    <property type="component" value="Unassembled WGS sequence"/>
</dbReference>
<accession>A0ABU4GKM3</accession>
<evidence type="ECO:0000259" key="3">
    <source>
        <dbReference type="PROSITE" id="PS51186"/>
    </source>
</evidence>
<evidence type="ECO:0000313" key="5">
    <source>
        <dbReference type="Proteomes" id="UP001276854"/>
    </source>
</evidence>
<comment type="caution">
    <text evidence="4">The sequence shown here is derived from an EMBL/GenBank/DDBJ whole genome shotgun (WGS) entry which is preliminary data.</text>
</comment>
<dbReference type="SUPFAM" id="SSF55729">
    <property type="entry name" value="Acyl-CoA N-acyltransferases (Nat)"/>
    <property type="match status" value="2"/>
</dbReference>
<gene>
    <name evidence="4" type="ORF">RZO55_07860</name>
</gene>
<organism evidence="4 5">
    <name type="scientific">Clostridium boliviensis</name>
    <dbReference type="NCBI Taxonomy" id="318465"/>
    <lineage>
        <taxon>Bacteria</taxon>
        <taxon>Bacillati</taxon>
        <taxon>Bacillota</taxon>
        <taxon>Clostridia</taxon>
        <taxon>Eubacteriales</taxon>
        <taxon>Clostridiaceae</taxon>
        <taxon>Clostridium</taxon>
    </lineage>
</organism>
<evidence type="ECO:0000256" key="2">
    <source>
        <dbReference type="ARBA" id="ARBA00023315"/>
    </source>
</evidence>
<dbReference type="PANTHER" id="PTHR43420:SF47">
    <property type="entry name" value="N-ACETYLTRANSFERASE DOMAIN-CONTAINING PROTEIN"/>
    <property type="match status" value="1"/>
</dbReference>
<dbReference type="EC" id="2.3.1.-" evidence="4"/>
<evidence type="ECO:0000313" key="4">
    <source>
        <dbReference type="EMBL" id="MDW2797488.1"/>
    </source>
</evidence>
<keyword evidence="2 4" id="KW-0012">Acyltransferase</keyword>
<dbReference type="PANTHER" id="PTHR43420">
    <property type="entry name" value="ACETYLTRANSFERASE"/>
    <property type="match status" value="1"/>
</dbReference>
<dbReference type="RefSeq" id="WP_318063743.1">
    <property type="nucleotide sequence ID" value="NZ_JAWONS010000121.1"/>
</dbReference>
<protein>
    <submittedName>
        <fullName evidence="4">GNAT family N-acetyltransferase</fullName>
        <ecNumber evidence="4">2.3.1.-</ecNumber>
    </submittedName>
</protein>
<dbReference type="PROSITE" id="PS51186">
    <property type="entry name" value="GNAT"/>
    <property type="match status" value="2"/>
</dbReference>
<dbReference type="Pfam" id="PF00583">
    <property type="entry name" value="Acetyltransf_1"/>
    <property type="match status" value="2"/>
</dbReference>
<name>A0ABU4GKM3_9CLOT</name>
<sequence length="312" mass="35069">MGKKAEEPYLKLSGSLSGKDYELIHMLEEECKINDQITLKLELDYKRSDAENGTLKTAISDINEFLYFHGEELVGYMGICSFGGSSQPLEITGMVHPQYRRQGIFSKLSELVITECRRRKAGGILALCDRNSISGQKFLEKAEAIYNYSEFEMYLHDDAYRAMEKQPPGGITFRKALNTDASEIARQDTIYFGKSPEKENEEDEYSHIVLPEEEEKHGMTICIAEMEDRIIGKVNLQISDSGIGGIYGLGVLPENRGKGFGRSILVNAIEKLKELNASEIMLQVAAENATALSLYKSCGFRETSVMDYFEVE</sequence>
<dbReference type="InterPro" id="IPR016181">
    <property type="entry name" value="Acyl_CoA_acyltransferase"/>
</dbReference>
<feature type="domain" description="N-acetyltransferase" evidence="3">
    <location>
        <begin position="7"/>
        <end position="167"/>
    </location>
</feature>
<keyword evidence="5" id="KW-1185">Reference proteome</keyword>
<proteinExistence type="predicted"/>
<feature type="domain" description="N-acetyltransferase" evidence="3">
    <location>
        <begin position="171"/>
        <end position="312"/>
    </location>
</feature>